<dbReference type="GO" id="GO:0003677">
    <property type="term" value="F:DNA binding"/>
    <property type="evidence" value="ECO:0007669"/>
    <property type="project" value="InterPro"/>
</dbReference>
<feature type="region of interest" description="Disordered" evidence="1">
    <location>
        <begin position="139"/>
        <end position="162"/>
    </location>
</feature>
<evidence type="ECO:0000313" key="3">
    <source>
        <dbReference type="EMBL" id="RMB84491.1"/>
    </source>
</evidence>
<reference evidence="3 4" key="1">
    <citation type="submission" date="2017-11" db="EMBL/GenBank/DDBJ databases">
        <title>Draft genome of actinobacteria isolated from guarana (Paullinia cupana (Mart.) Ducke.</title>
        <authorList>
            <person name="Siqueira K.A."/>
            <person name="Liotti R.G."/>
            <person name="Mendes T.A.O."/>
            <person name="Soares M.A."/>
        </authorList>
    </citation>
    <scope>NUCLEOTIDE SEQUENCE [LARGE SCALE GENOMIC DNA]</scope>
    <source>
        <strain evidence="3 4">193</strain>
    </source>
</reference>
<gene>
    <name evidence="3" type="ORF">CTZ28_17295</name>
</gene>
<dbReference type="AlphaFoldDB" id="A0A3M0I4A4"/>
<dbReference type="InterPro" id="IPR047650">
    <property type="entry name" value="Transpos_IS110"/>
</dbReference>
<dbReference type="EMBL" id="PENI01000010">
    <property type="protein sequence ID" value="RMB84491.1"/>
    <property type="molecule type" value="Genomic_DNA"/>
</dbReference>
<dbReference type="PANTHER" id="PTHR33055">
    <property type="entry name" value="TRANSPOSASE FOR INSERTION SEQUENCE ELEMENT IS1111A"/>
    <property type="match status" value="1"/>
</dbReference>
<dbReference type="Proteomes" id="UP000270471">
    <property type="component" value="Unassembled WGS sequence"/>
</dbReference>
<dbReference type="PANTHER" id="PTHR33055:SF16">
    <property type="entry name" value="TRANSPOSASE FOR INSERTION SEQUENCE ELEMENT IS1547"/>
    <property type="match status" value="1"/>
</dbReference>
<organism evidence="3 4">
    <name type="scientific">Streptomyces shenzhenensis</name>
    <dbReference type="NCBI Taxonomy" id="943815"/>
    <lineage>
        <taxon>Bacteria</taxon>
        <taxon>Bacillati</taxon>
        <taxon>Actinomycetota</taxon>
        <taxon>Actinomycetes</taxon>
        <taxon>Kitasatosporales</taxon>
        <taxon>Streptomycetaceae</taxon>
        <taxon>Streptomyces</taxon>
    </lineage>
</organism>
<comment type="caution">
    <text evidence="3">The sequence shown here is derived from an EMBL/GenBank/DDBJ whole genome shotgun (WGS) entry which is preliminary data.</text>
</comment>
<evidence type="ECO:0000259" key="2">
    <source>
        <dbReference type="Pfam" id="PF02371"/>
    </source>
</evidence>
<evidence type="ECO:0000256" key="1">
    <source>
        <dbReference type="SAM" id="MobiDB-lite"/>
    </source>
</evidence>
<sequence>MTSAWEAPSTRPCPRVLDSEVSAYNPGLRAAYGVGPDTAAQLLVTAGANPERMRTKASFTALCGVAPVPASSGRTNRHRLSQGGDRDADAALYRIALVRTSSDSTTRAYTARQTAAGRTKKEIIRLLKRAMAREMFRYRHRPRRRRPVAPASSQEHHPHGRRSALRCLAHHHLQT</sequence>
<accession>A0A3M0I4A4</accession>
<dbReference type="Pfam" id="PF02371">
    <property type="entry name" value="Transposase_20"/>
    <property type="match status" value="1"/>
</dbReference>
<dbReference type="RefSeq" id="WP_121890348.1">
    <property type="nucleotide sequence ID" value="NZ_PENI01000010.1"/>
</dbReference>
<proteinExistence type="predicted"/>
<dbReference type="InterPro" id="IPR003346">
    <property type="entry name" value="Transposase_20"/>
</dbReference>
<dbReference type="OrthoDB" id="4337860at2"/>
<dbReference type="GO" id="GO:0006313">
    <property type="term" value="P:DNA transposition"/>
    <property type="evidence" value="ECO:0007669"/>
    <property type="project" value="InterPro"/>
</dbReference>
<keyword evidence="4" id="KW-1185">Reference proteome</keyword>
<dbReference type="GO" id="GO:0004803">
    <property type="term" value="F:transposase activity"/>
    <property type="evidence" value="ECO:0007669"/>
    <property type="project" value="InterPro"/>
</dbReference>
<protein>
    <recommendedName>
        <fullName evidence="2">Transposase IS116/IS110/IS902 C-terminal domain-containing protein</fullName>
    </recommendedName>
</protein>
<feature type="domain" description="Transposase IS116/IS110/IS902 C-terminal" evidence="2">
    <location>
        <begin position="31"/>
        <end position="110"/>
    </location>
</feature>
<name>A0A3M0I4A4_9ACTN</name>
<evidence type="ECO:0000313" key="4">
    <source>
        <dbReference type="Proteomes" id="UP000270471"/>
    </source>
</evidence>